<dbReference type="InterPro" id="IPR058840">
    <property type="entry name" value="AAA_SelU"/>
</dbReference>
<keyword evidence="1" id="KW-0711">Selenium</keyword>
<dbReference type="GO" id="GO:0004792">
    <property type="term" value="F:thiosulfate-cyanide sulfurtransferase activity"/>
    <property type="evidence" value="ECO:0007669"/>
    <property type="project" value="InterPro"/>
</dbReference>
<organism evidence="3 4">
    <name type="scientific">Thermoflavifilum aggregans</name>
    <dbReference type="NCBI Taxonomy" id="454188"/>
    <lineage>
        <taxon>Bacteria</taxon>
        <taxon>Pseudomonadati</taxon>
        <taxon>Bacteroidota</taxon>
        <taxon>Chitinophagia</taxon>
        <taxon>Chitinophagales</taxon>
        <taxon>Chitinophagaceae</taxon>
        <taxon>Thermoflavifilum</taxon>
    </lineage>
</organism>
<dbReference type="InterPro" id="IPR036873">
    <property type="entry name" value="Rhodanese-like_dom_sf"/>
</dbReference>
<dbReference type="SUPFAM" id="SSF52540">
    <property type="entry name" value="P-loop containing nucleoside triphosphate hydrolases"/>
    <property type="match status" value="1"/>
</dbReference>
<reference evidence="3 4" key="1">
    <citation type="submission" date="2017-11" db="EMBL/GenBank/DDBJ databases">
        <title>Genomic Encyclopedia of Archaeal and Bacterial Type Strains, Phase II (KMG-II): From Individual Species to Whole Genera.</title>
        <authorList>
            <person name="Goeker M."/>
        </authorList>
    </citation>
    <scope>NUCLEOTIDE SEQUENCE [LARGE SCALE GENOMIC DNA]</scope>
    <source>
        <strain evidence="3 4">DSM 27268</strain>
    </source>
</reference>
<dbReference type="Pfam" id="PF00581">
    <property type="entry name" value="Rhodanese"/>
    <property type="match status" value="1"/>
</dbReference>
<comment type="caution">
    <text evidence="3">The sequence shown here is derived from an EMBL/GenBank/DDBJ whole genome shotgun (WGS) entry which is preliminary data.</text>
</comment>
<name>A0A2M9CRP5_9BACT</name>
<dbReference type="PANTHER" id="PTHR30401:SF0">
    <property type="entry name" value="TRNA 2-SELENOURIDINE SYNTHASE"/>
    <property type="match status" value="1"/>
</dbReference>
<dbReference type="PANTHER" id="PTHR30401">
    <property type="entry name" value="TRNA 2-SELENOURIDINE SYNTHASE"/>
    <property type="match status" value="1"/>
</dbReference>
<dbReference type="EMBL" id="PGFG01000001">
    <property type="protein sequence ID" value="PJJ74606.1"/>
    <property type="molecule type" value="Genomic_DNA"/>
</dbReference>
<dbReference type="Pfam" id="PF26341">
    <property type="entry name" value="AAA_SelU"/>
    <property type="match status" value="1"/>
</dbReference>
<proteinExistence type="predicted"/>
<dbReference type="NCBIfam" id="TIGR03167">
    <property type="entry name" value="tRNA_sel_U_synt"/>
    <property type="match status" value="1"/>
</dbReference>
<evidence type="ECO:0000313" key="3">
    <source>
        <dbReference type="EMBL" id="PJJ74606.1"/>
    </source>
</evidence>
<dbReference type="SUPFAM" id="SSF52821">
    <property type="entry name" value="Rhodanese/Cell cycle control phosphatase"/>
    <property type="match status" value="1"/>
</dbReference>
<evidence type="ECO:0000259" key="2">
    <source>
        <dbReference type="PROSITE" id="PS50206"/>
    </source>
</evidence>
<dbReference type="NCBIfam" id="NF008750">
    <property type="entry name" value="PRK11784.1-2"/>
    <property type="match status" value="1"/>
</dbReference>
<dbReference type="AlphaFoldDB" id="A0A2M9CRP5"/>
<gene>
    <name evidence="3" type="ORF">BXY57_0167</name>
</gene>
<dbReference type="RefSeq" id="WP_100313315.1">
    <property type="nucleotide sequence ID" value="NZ_PGFG01000001.1"/>
</dbReference>
<dbReference type="OrthoDB" id="9808735at2"/>
<evidence type="ECO:0000256" key="1">
    <source>
        <dbReference type="ARBA" id="ARBA00023266"/>
    </source>
</evidence>
<accession>A0A2M9CRP5</accession>
<dbReference type="GO" id="GO:0043828">
    <property type="term" value="F:tRNA 2-selenouridine synthase activity"/>
    <property type="evidence" value="ECO:0007669"/>
    <property type="project" value="InterPro"/>
</dbReference>
<dbReference type="InterPro" id="IPR001763">
    <property type="entry name" value="Rhodanese-like_dom"/>
</dbReference>
<feature type="domain" description="Rhodanese" evidence="2">
    <location>
        <begin position="25"/>
        <end position="151"/>
    </location>
</feature>
<dbReference type="GO" id="GO:0002098">
    <property type="term" value="P:tRNA wobble uridine modification"/>
    <property type="evidence" value="ECO:0007669"/>
    <property type="project" value="InterPro"/>
</dbReference>
<dbReference type="Proteomes" id="UP000230000">
    <property type="component" value="Unassembled WGS sequence"/>
</dbReference>
<dbReference type="InterPro" id="IPR027417">
    <property type="entry name" value="P-loop_NTPase"/>
</dbReference>
<dbReference type="InterPro" id="IPR001307">
    <property type="entry name" value="Thiosulphate_STrfase_CS"/>
</dbReference>
<sequence length="363" mass="41213">MSVQTLPVEQFISLVTRPACQAGSSAGAVPIVDVRSPAEYHHAHVPGAHHLPLFTDEERAIVGTIYHHQGRQVAIRAGLDFFGPRMRRITEQAEAILKQYHPDQQSVCLYCWRGGMRSKAIAWLLDLMGYSVYLLQGGYKAFRNAVLQSFTHPLPIMLIGGYTGSGKTRMLQKLREQGIPVIQLEDLAHHRGSAFGDLGMPLQPTQEMFENLLAMEIFRLLQRSDIRETGIWMEDESQRIGDLVIPPALWQQMRKAPLYFLEVPFEQRLQQIVTEYGIYDRGLMEAAILRISKRLGGAATKQALDYLHARQIQACFEILLHYYDKLYLKSLHQREPSVPVHHIPVENASEQHIITCLKQASIS</sequence>
<evidence type="ECO:0000313" key="4">
    <source>
        <dbReference type="Proteomes" id="UP000230000"/>
    </source>
</evidence>
<dbReference type="PROSITE" id="PS50206">
    <property type="entry name" value="RHODANESE_3"/>
    <property type="match status" value="1"/>
</dbReference>
<dbReference type="PROSITE" id="PS00380">
    <property type="entry name" value="RHODANESE_1"/>
    <property type="match status" value="1"/>
</dbReference>
<keyword evidence="4" id="KW-1185">Reference proteome</keyword>
<dbReference type="InterPro" id="IPR017582">
    <property type="entry name" value="SelU"/>
</dbReference>
<protein>
    <submittedName>
        <fullName evidence="3">tRNA 2-selenouridine synthase</fullName>
    </submittedName>
</protein>
<dbReference type="SMART" id="SM00450">
    <property type="entry name" value="RHOD"/>
    <property type="match status" value="1"/>
</dbReference>
<dbReference type="Gene3D" id="3.40.250.10">
    <property type="entry name" value="Rhodanese-like domain"/>
    <property type="match status" value="1"/>
</dbReference>